<dbReference type="Proteomes" id="UP001356427">
    <property type="component" value="Unassembled WGS sequence"/>
</dbReference>
<dbReference type="EMBL" id="JAGTTL010000017">
    <property type="protein sequence ID" value="KAK6309932.1"/>
    <property type="molecule type" value="Genomic_DNA"/>
</dbReference>
<dbReference type="AlphaFoldDB" id="A0AAN8LDD3"/>
<feature type="non-terminal residue" evidence="1">
    <location>
        <position position="1"/>
    </location>
</feature>
<comment type="caution">
    <text evidence="1">The sequence shown here is derived from an EMBL/GenBank/DDBJ whole genome shotgun (WGS) entry which is preliminary data.</text>
</comment>
<reference evidence="1 2" key="1">
    <citation type="submission" date="2021-04" db="EMBL/GenBank/DDBJ databases">
        <authorList>
            <person name="De Guttry C."/>
            <person name="Zahm M."/>
            <person name="Klopp C."/>
            <person name="Cabau C."/>
            <person name="Louis A."/>
            <person name="Berthelot C."/>
            <person name="Parey E."/>
            <person name="Roest Crollius H."/>
            <person name="Montfort J."/>
            <person name="Robinson-Rechavi M."/>
            <person name="Bucao C."/>
            <person name="Bouchez O."/>
            <person name="Gislard M."/>
            <person name="Lluch J."/>
            <person name="Milhes M."/>
            <person name="Lampietro C."/>
            <person name="Lopez Roques C."/>
            <person name="Donnadieu C."/>
            <person name="Braasch I."/>
            <person name="Desvignes T."/>
            <person name="Postlethwait J."/>
            <person name="Bobe J."/>
            <person name="Wedekind C."/>
            <person name="Guiguen Y."/>
        </authorList>
    </citation>
    <scope>NUCLEOTIDE SEQUENCE [LARGE SCALE GENOMIC DNA]</scope>
    <source>
        <strain evidence="1">Cs_M1</strain>
        <tissue evidence="1">Blood</tissue>
    </source>
</reference>
<organism evidence="1 2">
    <name type="scientific">Coregonus suidteri</name>
    <dbReference type="NCBI Taxonomy" id="861788"/>
    <lineage>
        <taxon>Eukaryota</taxon>
        <taxon>Metazoa</taxon>
        <taxon>Chordata</taxon>
        <taxon>Craniata</taxon>
        <taxon>Vertebrata</taxon>
        <taxon>Euteleostomi</taxon>
        <taxon>Actinopterygii</taxon>
        <taxon>Neopterygii</taxon>
        <taxon>Teleostei</taxon>
        <taxon>Protacanthopterygii</taxon>
        <taxon>Salmoniformes</taxon>
        <taxon>Salmonidae</taxon>
        <taxon>Coregoninae</taxon>
        <taxon>Coregonus</taxon>
    </lineage>
</organism>
<evidence type="ECO:0000313" key="2">
    <source>
        <dbReference type="Proteomes" id="UP001356427"/>
    </source>
</evidence>
<evidence type="ECO:0000313" key="1">
    <source>
        <dbReference type="EMBL" id="KAK6309932.1"/>
    </source>
</evidence>
<name>A0AAN8LDD3_9TELE</name>
<keyword evidence="2" id="KW-1185">Reference proteome</keyword>
<gene>
    <name evidence="1" type="ORF">J4Q44_G00198130</name>
</gene>
<protein>
    <submittedName>
        <fullName evidence="1">Uncharacterized protein</fullName>
    </submittedName>
</protein>
<accession>A0AAN8LDD3</accession>
<sequence>PNKNICFVQDRSLHRPVRYSQSELQKAFIQKKQFATLPSFTLNWTVCLQAVATARLGSLERIRQKPQNTPEWIEICKHHRSPLTFGNFTVLLIKQL</sequence>
<proteinExistence type="predicted"/>